<dbReference type="InterPro" id="IPR029062">
    <property type="entry name" value="Class_I_gatase-like"/>
</dbReference>
<proteinExistence type="predicted"/>
<feature type="region of interest" description="Disordered" evidence="1">
    <location>
        <begin position="267"/>
        <end position="300"/>
    </location>
</feature>
<dbReference type="AlphaFoldDB" id="A0A6C2YW87"/>
<dbReference type="PROSITE" id="PS51273">
    <property type="entry name" value="GATASE_TYPE_1"/>
    <property type="match status" value="1"/>
</dbReference>
<dbReference type="GO" id="GO:0016874">
    <property type="term" value="F:ligase activity"/>
    <property type="evidence" value="ECO:0007669"/>
    <property type="project" value="UniProtKB-KW"/>
</dbReference>
<keyword evidence="3" id="KW-0436">Ligase</keyword>
<name>A0A6C2YW87_9BACT</name>
<dbReference type="EMBL" id="LR586016">
    <property type="protein sequence ID" value="VIP05423.1"/>
    <property type="molecule type" value="Genomic_DNA"/>
</dbReference>
<accession>A0A6C2YW87</accession>
<dbReference type="KEGG" id="tim:GMBLW1_37700"/>
<keyword evidence="4" id="KW-1185">Reference proteome</keyword>
<reference evidence="3" key="1">
    <citation type="submission" date="2019-04" db="EMBL/GenBank/DDBJ databases">
        <authorList>
            <consortium name="Science for Life Laboratories"/>
        </authorList>
    </citation>
    <scope>NUCLEOTIDE SEQUENCE</scope>
    <source>
        <strain evidence="3">MBLW1</strain>
    </source>
</reference>
<evidence type="ECO:0000256" key="1">
    <source>
        <dbReference type="SAM" id="MobiDB-lite"/>
    </source>
</evidence>
<evidence type="ECO:0000259" key="2">
    <source>
        <dbReference type="Pfam" id="PF09825"/>
    </source>
</evidence>
<dbReference type="InParanoid" id="A0A6C2YW87"/>
<evidence type="ECO:0000313" key="4">
    <source>
        <dbReference type="Proteomes" id="UP000464378"/>
    </source>
</evidence>
<dbReference type="SUPFAM" id="SSF52317">
    <property type="entry name" value="Class I glutamine amidotransferase-like"/>
    <property type="match status" value="1"/>
</dbReference>
<dbReference type="Proteomes" id="UP000464378">
    <property type="component" value="Chromosome"/>
</dbReference>
<dbReference type="Gene3D" id="3.40.50.880">
    <property type="match status" value="1"/>
</dbReference>
<dbReference type="RefSeq" id="WP_162660495.1">
    <property type="nucleotide sequence ID" value="NZ_LR593887.1"/>
</dbReference>
<protein>
    <recommendedName>
        <fullName evidence="2">Biotin-protein ligase N-terminal domain-containing protein</fullName>
    </recommendedName>
</protein>
<evidence type="ECO:0000313" key="3">
    <source>
        <dbReference type="EMBL" id="VIP05423.1"/>
    </source>
</evidence>
<gene>
    <name evidence="3" type="ORF">GMBLW1_37700</name>
</gene>
<dbReference type="Pfam" id="PF09825">
    <property type="entry name" value="BPL_N"/>
    <property type="match status" value="1"/>
</dbReference>
<organism evidence="3">
    <name type="scientific">Tuwongella immobilis</name>
    <dbReference type="NCBI Taxonomy" id="692036"/>
    <lineage>
        <taxon>Bacteria</taxon>
        <taxon>Pseudomonadati</taxon>
        <taxon>Planctomycetota</taxon>
        <taxon>Planctomycetia</taxon>
        <taxon>Gemmatales</taxon>
        <taxon>Gemmataceae</taxon>
        <taxon>Tuwongella</taxon>
    </lineage>
</organism>
<feature type="domain" description="Biotin-protein ligase N-terminal" evidence="2">
    <location>
        <begin position="89"/>
        <end position="147"/>
    </location>
</feature>
<sequence length="300" mass="31960">MISRKHFPIIGLRLATLGILLLGVCGISRVPSAAIAEPKAENPPIRIGFFTVEKEAKTTREFADRLAKHPGFDVTRLTGETIRSGKLAGIDVVIFPGGSGSAQGKALEAEGREIVRDFVRNGGGYIGICAGAYLASADYDWSLAILDAKVIDRTHWARGWGDVDLKTTSAGCSILGLKPNRDRVHYHQGPLLAPAARAEIPDFTPLAIYEGEIAKNGAPKGVMPGTTAMASSEFGKGRVIAISPHPERSPGMEQVIPQAIGWVLRRPVPAPGRLEPAKQPESKPTSDAPKVSKPAETKPK</sequence>
<dbReference type="EMBL" id="LR593887">
    <property type="protein sequence ID" value="VTS08202.1"/>
    <property type="molecule type" value="Genomic_DNA"/>
</dbReference>
<dbReference type="InterPro" id="IPR019197">
    <property type="entry name" value="Biotin-prot_ligase_N"/>
</dbReference>